<evidence type="ECO:0000256" key="3">
    <source>
        <dbReference type="ARBA" id="ARBA00022603"/>
    </source>
</evidence>
<evidence type="ECO:0000259" key="12">
    <source>
        <dbReference type="PROSITE" id="PS51684"/>
    </source>
</evidence>
<dbReference type="SUPFAM" id="SSF53335">
    <property type="entry name" value="S-adenosyl-L-methionine-dependent methyltransferases"/>
    <property type="match status" value="1"/>
</dbReference>
<evidence type="ECO:0000256" key="5">
    <source>
        <dbReference type="ARBA" id="ARBA00022691"/>
    </source>
</evidence>
<gene>
    <name evidence="10" type="primary">TRM5</name>
    <name evidence="13" type="ORF">BCR41DRAFT_327630</name>
</gene>
<keyword evidence="8 10" id="KW-0539">Nucleus</keyword>
<keyword evidence="14" id="KW-1185">Reference proteome</keyword>
<accession>A0A1Y2GAF2</accession>
<dbReference type="InParanoid" id="A0A1Y2GAF2"/>
<dbReference type="InterPro" id="IPR030382">
    <property type="entry name" value="MeTrfase_TRM5/TYW2"/>
</dbReference>
<name>A0A1Y2GAF2_9FUNG</name>
<keyword evidence="2 10" id="KW-0963">Cytoplasm</keyword>
<dbReference type="GO" id="GO:0070901">
    <property type="term" value="P:mitochondrial tRNA methylation"/>
    <property type="evidence" value="ECO:0007669"/>
    <property type="project" value="EnsemblFungi"/>
</dbReference>
<evidence type="ECO:0000313" key="13">
    <source>
        <dbReference type="EMBL" id="ORZ05545.1"/>
    </source>
</evidence>
<dbReference type="FunFam" id="3.30.300.110:FF:000001">
    <property type="entry name" value="tRNA (guanine(37)-N1)-methyltransferase"/>
    <property type="match status" value="1"/>
</dbReference>
<sequence length="540" mass="60326">MLLARACSIHVTTIKIHQRTHSILLTLTPNLLSSISNSATMIPLPVIQRGLQTLDRSMFRTTVNVIALRIPASMTNDCKKTLGTDLLLEPKIRNVIDSDDGEKSKRLVLLNLSIKDEDLKGASEKTKTFIKEKNIELTKTHITVGYEHWTADEILRAVLPEELVDEAPSSFTTVGHIAHMNLKDEYLPYKHMIGQIIMDKNPNLRTVVNKTDSIDTTFRFFKMELLAGEDDMIAEVRESGCRFKLDFSQVYWNSRLHTEHERLVKMFSATDAVCDVMAGVGPFAMPAAKKGCMVYANDLNPSSYASMLENKVLNKIEGNLNIYNMDGRDFIRQAVKDLEASGYQRPPDSTVVVKGKKTTAKPKGAAITPDSTSGTPSTPTTSISTPISTSVTGKRSFKTFDHFVMNLPASAIEFLDAFRGLFKGRESEILEPKKQLPMIHCHCFSKSEKPEEDVRERVEAAMGGRLELDSVKLHWVRKVAPNKDMYCISFRLPAEIAFASDVKRKLETKSDSNNSSNESNITADSSTSESESVEKRPKTE</sequence>
<feature type="binding site" evidence="10">
    <location>
        <begin position="298"/>
        <end position="299"/>
    </location>
    <ligand>
        <name>S-adenosyl-L-methionine</name>
        <dbReference type="ChEBI" id="CHEBI:59789"/>
    </ligand>
</feature>
<dbReference type="InterPro" id="IPR029063">
    <property type="entry name" value="SAM-dependent_MTases_sf"/>
</dbReference>
<feature type="compositionally biased region" description="Polar residues" evidence="11">
    <location>
        <begin position="521"/>
        <end position="530"/>
    </location>
</feature>
<evidence type="ECO:0000256" key="2">
    <source>
        <dbReference type="ARBA" id="ARBA00022490"/>
    </source>
</evidence>
<evidence type="ECO:0000256" key="4">
    <source>
        <dbReference type="ARBA" id="ARBA00022679"/>
    </source>
</evidence>
<feature type="region of interest" description="Disordered" evidence="11">
    <location>
        <begin position="346"/>
        <end position="388"/>
    </location>
</feature>
<dbReference type="InterPro" id="IPR056744">
    <property type="entry name" value="TRM5/TYW2-like_N"/>
</dbReference>
<dbReference type="PROSITE" id="PS51684">
    <property type="entry name" value="SAM_MT_TRM5_TYW2"/>
    <property type="match status" value="1"/>
</dbReference>
<comment type="subunit">
    <text evidence="10">Monomer.</text>
</comment>
<dbReference type="GO" id="GO:0005634">
    <property type="term" value="C:nucleus"/>
    <property type="evidence" value="ECO:0007669"/>
    <property type="project" value="UniProtKB-SubCell"/>
</dbReference>
<dbReference type="OrthoDB" id="408788at2759"/>
<evidence type="ECO:0000256" key="8">
    <source>
        <dbReference type="ARBA" id="ARBA00023242"/>
    </source>
</evidence>
<evidence type="ECO:0000256" key="1">
    <source>
        <dbReference type="ARBA" id="ARBA00009775"/>
    </source>
</evidence>
<dbReference type="AlphaFoldDB" id="A0A1Y2GAF2"/>
<feature type="binding site" evidence="10">
    <location>
        <position position="260"/>
    </location>
    <ligand>
        <name>S-adenosyl-L-methionine</name>
        <dbReference type="ChEBI" id="CHEBI:59789"/>
    </ligand>
</feature>
<feature type="domain" description="SAM-dependent methyltransferase TRM5/TYW2-type" evidence="12">
    <location>
        <begin position="171"/>
        <end position="494"/>
    </location>
</feature>
<evidence type="ECO:0000256" key="11">
    <source>
        <dbReference type="SAM" id="MobiDB-lite"/>
    </source>
</evidence>
<protein>
    <recommendedName>
        <fullName evidence="10">tRNA (guanine(37)-N1)-methyltransferase</fullName>
        <ecNumber evidence="10">2.1.1.228</ecNumber>
    </recommendedName>
    <alternativeName>
        <fullName evidence="10">M1G-methyltransferase</fullName>
    </alternativeName>
    <alternativeName>
        <fullName evidence="10">tRNA [GM37] methyltransferase</fullName>
    </alternativeName>
    <alternativeName>
        <fullName evidence="10">tRNA methyltransferase 5</fullName>
    </alternativeName>
</protein>
<keyword evidence="7 10" id="KW-0496">Mitochondrion</keyword>
<reference evidence="13 14" key="1">
    <citation type="submission" date="2016-07" db="EMBL/GenBank/DDBJ databases">
        <title>Pervasive Adenine N6-methylation of Active Genes in Fungi.</title>
        <authorList>
            <consortium name="DOE Joint Genome Institute"/>
            <person name="Mondo S.J."/>
            <person name="Dannebaum R.O."/>
            <person name="Kuo R.C."/>
            <person name="Labutti K."/>
            <person name="Haridas S."/>
            <person name="Kuo A."/>
            <person name="Salamov A."/>
            <person name="Ahrendt S.R."/>
            <person name="Lipzen A."/>
            <person name="Sullivan W."/>
            <person name="Andreopoulos W.B."/>
            <person name="Clum A."/>
            <person name="Lindquist E."/>
            <person name="Daum C."/>
            <person name="Ramamoorthy G.K."/>
            <person name="Gryganskyi A."/>
            <person name="Culley D."/>
            <person name="Magnuson J.K."/>
            <person name="James T.Y."/>
            <person name="O'Malley M.A."/>
            <person name="Stajich J.E."/>
            <person name="Spatafora J.W."/>
            <person name="Visel A."/>
            <person name="Grigoriev I.V."/>
        </authorList>
    </citation>
    <scope>NUCLEOTIDE SEQUENCE [LARGE SCALE GENOMIC DNA]</scope>
    <source>
        <strain evidence="13 14">NRRL 3116</strain>
    </source>
</reference>
<evidence type="ECO:0000313" key="14">
    <source>
        <dbReference type="Proteomes" id="UP000193648"/>
    </source>
</evidence>
<feature type="compositionally biased region" description="Low complexity" evidence="11">
    <location>
        <begin position="361"/>
        <end position="388"/>
    </location>
</feature>
<dbReference type="Proteomes" id="UP000193648">
    <property type="component" value="Unassembled WGS sequence"/>
</dbReference>
<evidence type="ECO:0000256" key="9">
    <source>
        <dbReference type="ARBA" id="ARBA00047783"/>
    </source>
</evidence>
<dbReference type="InterPro" id="IPR056743">
    <property type="entry name" value="TRM5-TYW2-like_MTfase"/>
</dbReference>
<dbReference type="EMBL" id="MCFF01000050">
    <property type="protein sequence ID" value="ORZ05545.1"/>
    <property type="molecule type" value="Genomic_DNA"/>
</dbReference>
<organism evidence="13 14">
    <name type="scientific">Lobosporangium transversale</name>
    <dbReference type="NCBI Taxonomy" id="64571"/>
    <lineage>
        <taxon>Eukaryota</taxon>
        <taxon>Fungi</taxon>
        <taxon>Fungi incertae sedis</taxon>
        <taxon>Mucoromycota</taxon>
        <taxon>Mortierellomycotina</taxon>
        <taxon>Mortierellomycetes</taxon>
        <taxon>Mortierellales</taxon>
        <taxon>Mortierellaceae</taxon>
        <taxon>Lobosporangium</taxon>
    </lineage>
</organism>
<dbReference type="EC" id="2.1.1.228" evidence="10"/>
<feature type="compositionally biased region" description="Low complexity" evidence="11">
    <location>
        <begin position="511"/>
        <end position="520"/>
    </location>
</feature>
<proteinExistence type="inferred from homology"/>
<comment type="caution">
    <text evidence="13">The sequence shown here is derived from an EMBL/GenBank/DDBJ whole genome shotgun (WGS) entry which is preliminary data.</text>
</comment>
<dbReference type="PANTHER" id="PTHR23245:SF36">
    <property type="entry name" value="TRNA (GUANINE(37)-N1)-METHYLTRANSFERASE"/>
    <property type="match status" value="1"/>
</dbReference>
<comment type="similarity">
    <text evidence="1">Belongs to the class I-like SAM-binding methyltransferase superfamily. TRM5/TYW2 family.</text>
</comment>
<dbReference type="HAMAP" id="MF_03152">
    <property type="entry name" value="TRM5"/>
    <property type="match status" value="1"/>
</dbReference>
<feature type="region of interest" description="Disordered" evidence="11">
    <location>
        <begin position="507"/>
        <end position="540"/>
    </location>
</feature>
<dbReference type="Gene3D" id="3.30.300.110">
    <property type="entry name" value="Met-10+ protein-like domains"/>
    <property type="match status" value="1"/>
</dbReference>
<dbReference type="Pfam" id="PF02475">
    <property type="entry name" value="TRM5-TYW2_MTfase"/>
    <property type="match status" value="1"/>
</dbReference>
<dbReference type="InterPro" id="IPR025792">
    <property type="entry name" value="tRNA_Gua_MeTrfase_euk"/>
</dbReference>
<comment type="subcellular location">
    <subcellularLocation>
        <location evidence="10">Mitochondrion matrix</location>
    </subcellularLocation>
    <subcellularLocation>
        <location evidence="10">Nucleus</location>
    </subcellularLocation>
    <subcellularLocation>
        <location evidence="10">Cytoplasm</location>
    </subcellularLocation>
    <text evidence="10">Predominantly in the mitochondria and in the nucleus.</text>
</comment>
<dbReference type="STRING" id="64571.A0A1Y2GAF2"/>
<evidence type="ECO:0000256" key="7">
    <source>
        <dbReference type="ARBA" id="ARBA00023128"/>
    </source>
</evidence>
<dbReference type="FunCoup" id="A0A1Y2GAF2">
    <property type="interactions" value="399"/>
</dbReference>
<comment type="similarity">
    <text evidence="10">Belongs to the TRM5 / TYW2 family.</text>
</comment>
<evidence type="ECO:0000256" key="10">
    <source>
        <dbReference type="HAMAP-Rule" id="MF_03152"/>
    </source>
</evidence>
<evidence type="ECO:0000256" key="6">
    <source>
        <dbReference type="ARBA" id="ARBA00022694"/>
    </source>
</evidence>
<dbReference type="GO" id="GO:0005759">
    <property type="term" value="C:mitochondrial matrix"/>
    <property type="evidence" value="ECO:0007669"/>
    <property type="project" value="UniProtKB-SubCell"/>
</dbReference>
<dbReference type="PANTHER" id="PTHR23245">
    <property type="entry name" value="TRNA METHYLTRANSFERASE"/>
    <property type="match status" value="1"/>
</dbReference>
<keyword evidence="4 10" id="KW-0808">Transferase</keyword>
<feature type="binding site" evidence="10">
    <location>
        <position position="406"/>
    </location>
    <ligand>
        <name>S-adenosyl-L-methionine</name>
        <dbReference type="ChEBI" id="CHEBI:59789"/>
    </ligand>
</feature>
<comment type="catalytic activity">
    <reaction evidence="9 10">
        <text>guanosine(37) in tRNA + S-adenosyl-L-methionine = N(1)-methylguanosine(37) in tRNA + S-adenosyl-L-homocysteine + H(+)</text>
        <dbReference type="Rhea" id="RHEA:36899"/>
        <dbReference type="Rhea" id="RHEA-COMP:10145"/>
        <dbReference type="Rhea" id="RHEA-COMP:10147"/>
        <dbReference type="ChEBI" id="CHEBI:15378"/>
        <dbReference type="ChEBI" id="CHEBI:57856"/>
        <dbReference type="ChEBI" id="CHEBI:59789"/>
        <dbReference type="ChEBI" id="CHEBI:73542"/>
        <dbReference type="ChEBI" id="CHEBI:74269"/>
        <dbReference type="EC" id="2.1.1.228"/>
    </reaction>
</comment>
<keyword evidence="3 10" id="KW-0489">Methyltransferase</keyword>
<keyword evidence="6 10" id="KW-0819">tRNA processing</keyword>
<dbReference type="GO" id="GO:0052906">
    <property type="term" value="F:tRNA (guanine(37)-N1)-methyltransferase activity"/>
    <property type="evidence" value="ECO:0007669"/>
    <property type="project" value="UniProtKB-UniRule"/>
</dbReference>
<comment type="function">
    <text evidence="10">Specifically methylates the N1 position of guanosine-37 in various cytoplasmic and mitochondrial tRNAs. Methylation is not dependent on the nature of the nucleoside 5' of the target nucleoside. This is the first step in the biosynthesis of wybutosine (yW), a modified base adjacent to the anticodon of tRNAs and required for accurate decoding.</text>
</comment>
<keyword evidence="5 10" id="KW-0949">S-adenosyl-L-methionine</keyword>
<feature type="binding site" evidence="10">
    <location>
        <begin position="326"/>
        <end position="327"/>
    </location>
    <ligand>
        <name>S-adenosyl-L-methionine</name>
        <dbReference type="ChEBI" id="CHEBI:59789"/>
    </ligand>
</feature>
<dbReference type="Gene3D" id="3.40.50.150">
    <property type="entry name" value="Vaccinia Virus protein VP39"/>
    <property type="match status" value="1"/>
</dbReference>
<dbReference type="Pfam" id="PF25133">
    <property type="entry name" value="TYW2_N_2"/>
    <property type="match status" value="1"/>
</dbReference>
<dbReference type="GO" id="GO:0002939">
    <property type="term" value="P:tRNA N1-guanine methylation"/>
    <property type="evidence" value="ECO:0007669"/>
    <property type="project" value="EnsemblFungi"/>
</dbReference>